<evidence type="ECO:0000259" key="1">
    <source>
        <dbReference type="Pfam" id="PF11793"/>
    </source>
</evidence>
<dbReference type="Gene3D" id="3.10.110.10">
    <property type="entry name" value="Ubiquitin Conjugating Enzyme"/>
    <property type="match status" value="1"/>
</dbReference>
<organism evidence="4 5">
    <name type="scientific">Trichuris muris</name>
    <name type="common">Mouse whipworm</name>
    <dbReference type="NCBI Taxonomy" id="70415"/>
    <lineage>
        <taxon>Eukaryota</taxon>
        <taxon>Metazoa</taxon>
        <taxon>Ecdysozoa</taxon>
        <taxon>Nematoda</taxon>
        <taxon>Enoplea</taxon>
        <taxon>Dorylaimia</taxon>
        <taxon>Trichinellida</taxon>
        <taxon>Trichuridae</taxon>
        <taxon>Trichuris</taxon>
    </lineage>
</organism>
<dbReference type="InterPro" id="IPR044037">
    <property type="entry name" value="FANCL_d3"/>
</dbReference>
<dbReference type="STRING" id="70415.A0A5S6QH86"/>
<dbReference type="Pfam" id="PF18890">
    <property type="entry name" value="FANCL_d2"/>
    <property type="match status" value="1"/>
</dbReference>
<sequence>MDMPLWLPCDEGVNIVLMDNNLDPMITVQIGSDSAVSVAVPSDEQSNSHVKPLFDLQGKDMISFRQIEEAMMNCLDSIRCKDDVMERLQRMEYILSDLSAIGWERVHKMSNNLIDVDLKIIDSDRRPHFMRLHYALSWPVQFTFDVDLPACLQINPKQRAPVAFEAFVNHVDACRDLWNQLKSIDTFACVIDPKQPRYSDVKRQIFLSEHVSMIVTLSPNEPRSLPDIQLIGPESQLKRYHDLMNLNLIHWDKFSGVLENLQKLFGGTLPELDSFSDVNYEDACTVSVGCLICQCSVGADGRVADLLCDCCHGAYHAACIRKWIRRHSQRVISFGFVMGPCPQCAKTIKVSARA</sequence>
<dbReference type="Gene3D" id="3.10.110.20">
    <property type="entry name" value="RWD domain-like"/>
    <property type="match status" value="1"/>
</dbReference>
<dbReference type="GO" id="GO:0061630">
    <property type="term" value="F:ubiquitin protein ligase activity"/>
    <property type="evidence" value="ECO:0007669"/>
    <property type="project" value="TreeGrafter"/>
</dbReference>
<evidence type="ECO:0000259" key="2">
    <source>
        <dbReference type="Pfam" id="PF18890"/>
    </source>
</evidence>
<protein>
    <submittedName>
        <fullName evidence="5">RING-type domain-containing protein</fullName>
    </submittedName>
</protein>
<feature type="domain" description="FANCL UBC-like" evidence="2">
    <location>
        <begin position="93"/>
        <end position="157"/>
    </location>
</feature>
<dbReference type="InterPro" id="IPR026848">
    <property type="entry name" value="Fancl"/>
</dbReference>
<dbReference type="Gene3D" id="3.30.40.10">
    <property type="entry name" value="Zinc/RING finger domain, C3HC4 (zinc finger)"/>
    <property type="match status" value="1"/>
</dbReference>
<feature type="domain" description="FANCL UBC-like" evidence="3">
    <location>
        <begin position="177"/>
        <end position="270"/>
    </location>
</feature>
<dbReference type="AlphaFoldDB" id="A0A5S6QH86"/>
<dbReference type="InterPro" id="IPR026850">
    <property type="entry name" value="FANCL_C"/>
</dbReference>
<dbReference type="PANTHER" id="PTHR13206:SF0">
    <property type="entry name" value="E3 UBIQUITIN-PROTEIN LIGASE FANCL"/>
    <property type="match status" value="1"/>
</dbReference>
<feature type="domain" description="FANCL C-terminal" evidence="1">
    <location>
        <begin position="287"/>
        <end position="351"/>
    </location>
</feature>
<keyword evidence="4" id="KW-1185">Reference proteome</keyword>
<evidence type="ECO:0000313" key="4">
    <source>
        <dbReference type="Proteomes" id="UP000046395"/>
    </source>
</evidence>
<dbReference type="Proteomes" id="UP000046395">
    <property type="component" value="Unassembled WGS sequence"/>
</dbReference>
<dbReference type="InterPro" id="IPR013083">
    <property type="entry name" value="Znf_RING/FYVE/PHD"/>
</dbReference>
<accession>A0A5S6QH86</accession>
<dbReference type="InterPro" id="IPR016135">
    <property type="entry name" value="UBQ-conjugating_enzyme/RWD"/>
</dbReference>
<dbReference type="Pfam" id="PF18891">
    <property type="entry name" value="FANCL_d3"/>
    <property type="match status" value="1"/>
</dbReference>
<dbReference type="SMART" id="SM01197">
    <property type="entry name" value="FANCL_C"/>
    <property type="match status" value="1"/>
</dbReference>
<dbReference type="CDD" id="cd23832">
    <property type="entry name" value="DRWD-C_FANCL"/>
    <property type="match status" value="1"/>
</dbReference>
<proteinExistence type="predicted"/>
<dbReference type="GO" id="GO:0043240">
    <property type="term" value="C:Fanconi anaemia nuclear complex"/>
    <property type="evidence" value="ECO:0007669"/>
    <property type="project" value="InterPro"/>
</dbReference>
<name>A0A5S6QH86_TRIMR</name>
<reference evidence="5" key="1">
    <citation type="submission" date="2019-12" db="UniProtKB">
        <authorList>
            <consortium name="WormBaseParasite"/>
        </authorList>
    </citation>
    <scope>IDENTIFICATION</scope>
</reference>
<dbReference type="InterPro" id="IPR043003">
    <property type="entry name" value="FANCL_d3_sf"/>
</dbReference>
<dbReference type="Pfam" id="PF11793">
    <property type="entry name" value="FANCL_C"/>
    <property type="match status" value="1"/>
</dbReference>
<dbReference type="GO" id="GO:0036297">
    <property type="term" value="P:interstrand cross-link repair"/>
    <property type="evidence" value="ECO:0007669"/>
    <property type="project" value="InterPro"/>
</dbReference>
<dbReference type="WBParaSite" id="TMUE_2000006761.1">
    <property type="protein sequence ID" value="TMUE_2000006761.1"/>
    <property type="gene ID" value="WBGene00294914"/>
</dbReference>
<dbReference type="InterPro" id="IPR043898">
    <property type="entry name" value="FANCL_d2"/>
</dbReference>
<evidence type="ECO:0000259" key="3">
    <source>
        <dbReference type="Pfam" id="PF18891"/>
    </source>
</evidence>
<dbReference type="SUPFAM" id="SSF57850">
    <property type="entry name" value="RING/U-box"/>
    <property type="match status" value="1"/>
</dbReference>
<evidence type="ECO:0000313" key="5">
    <source>
        <dbReference type="WBParaSite" id="TMUE_2000006761.1"/>
    </source>
</evidence>
<dbReference type="CDD" id="cd23831">
    <property type="entry name" value="DRWD-N_FANCL"/>
    <property type="match status" value="1"/>
</dbReference>
<dbReference type="PANTHER" id="PTHR13206">
    <property type="entry name" value="UBIQUITIN LIGASE PROTEIN PHF9 FANCONI ANEMIA GROUP L PROTEIN"/>
    <property type="match status" value="1"/>
</dbReference>
<dbReference type="GO" id="GO:0006513">
    <property type="term" value="P:protein monoubiquitination"/>
    <property type="evidence" value="ECO:0007669"/>
    <property type="project" value="TreeGrafter"/>
</dbReference>